<evidence type="ECO:0000256" key="9">
    <source>
        <dbReference type="SAM" id="SignalP"/>
    </source>
</evidence>
<reference evidence="11 12" key="1">
    <citation type="journal article" date="2023" name="Elife">
        <title>Identification of key yeast species and microbe-microbe interactions impacting larval growth of Drosophila in the wild.</title>
        <authorList>
            <person name="Mure A."/>
            <person name="Sugiura Y."/>
            <person name="Maeda R."/>
            <person name="Honda K."/>
            <person name="Sakurai N."/>
            <person name="Takahashi Y."/>
            <person name="Watada M."/>
            <person name="Katoh T."/>
            <person name="Gotoh A."/>
            <person name="Gotoh Y."/>
            <person name="Taniguchi I."/>
            <person name="Nakamura K."/>
            <person name="Hayashi T."/>
            <person name="Katayama T."/>
            <person name="Uemura T."/>
            <person name="Hattori Y."/>
        </authorList>
    </citation>
    <scope>NUCLEOTIDE SEQUENCE [LARGE SCALE GENOMIC DNA]</scope>
    <source>
        <strain evidence="11 12">PK-24</strain>
    </source>
</reference>
<keyword evidence="5" id="KW-0378">Hydrolase</keyword>
<evidence type="ECO:0000256" key="8">
    <source>
        <dbReference type="SAM" id="MobiDB-lite"/>
    </source>
</evidence>
<dbReference type="InterPro" id="IPR033121">
    <property type="entry name" value="PEPTIDASE_A1"/>
</dbReference>
<dbReference type="Proteomes" id="UP001378960">
    <property type="component" value="Unassembled WGS sequence"/>
</dbReference>
<evidence type="ECO:0000256" key="6">
    <source>
        <dbReference type="ARBA" id="ARBA00023145"/>
    </source>
</evidence>
<name>A0AAV5R0D7_PICKL</name>
<dbReference type="GO" id="GO:0006508">
    <property type="term" value="P:proteolysis"/>
    <property type="evidence" value="ECO:0007669"/>
    <property type="project" value="UniProtKB-KW"/>
</dbReference>
<proteinExistence type="inferred from homology"/>
<dbReference type="GO" id="GO:0009277">
    <property type="term" value="C:fungal-type cell wall"/>
    <property type="evidence" value="ECO:0007669"/>
    <property type="project" value="TreeGrafter"/>
</dbReference>
<keyword evidence="12" id="KW-1185">Reference proteome</keyword>
<evidence type="ECO:0000313" key="11">
    <source>
        <dbReference type="EMBL" id="GMM44732.1"/>
    </source>
</evidence>
<dbReference type="Gene3D" id="2.40.70.10">
    <property type="entry name" value="Acid Proteases"/>
    <property type="match status" value="3"/>
</dbReference>
<dbReference type="PROSITE" id="PS51767">
    <property type="entry name" value="PEPTIDASE_A1"/>
    <property type="match status" value="1"/>
</dbReference>
<feature type="signal peptide" evidence="9">
    <location>
        <begin position="1"/>
        <end position="17"/>
    </location>
</feature>
<feature type="domain" description="Peptidase A1" evidence="10">
    <location>
        <begin position="54"/>
        <end position="707"/>
    </location>
</feature>
<evidence type="ECO:0000259" key="10">
    <source>
        <dbReference type="PROSITE" id="PS51767"/>
    </source>
</evidence>
<keyword evidence="2" id="KW-0645">Protease</keyword>
<dbReference type="SUPFAM" id="SSF50630">
    <property type="entry name" value="Acid proteases"/>
    <property type="match status" value="2"/>
</dbReference>
<evidence type="ECO:0000256" key="7">
    <source>
        <dbReference type="ARBA" id="ARBA00023157"/>
    </source>
</evidence>
<organism evidence="11 12">
    <name type="scientific">Pichia kluyveri</name>
    <name type="common">Yeast</name>
    <dbReference type="NCBI Taxonomy" id="36015"/>
    <lineage>
        <taxon>Eukaryota</taxon>
        <taxon>Fungi</taxon>
        <taxon>Dikarya</taxon>
        <taxon>Ascomycota</taxon>
        <taxon>Saccharomycotina</taxon>
        <taxon>Pichiomycetes</taxon>
        <taxon>Pichiales</taxon>
        <taxon>Pichiaceae</taxon>
        <taxon>Pichia</taxon>
    </lineage>
</organism>
<gene>
    <name evidence="11" type="ORF">DAPK24_013070</name>
</gene>
<dbReference type="GO" id="GO:0005576">
    <property type="term" value="C:extracellular region"/>
    <property type="evidence" value="ECO:0007669"/>
    <property type="project" value="TreeGrafter"/>
</dbReference>
<evidence type="ECO:0000256" key="2">
    <source>
        <dbReference type="ARBA" id="ARBA00022670"/>
    </source>
</evidence>
<evidence type="ECO:0000256" key="3">
    <source>
        <dbReference type="ARBA" id="ARBA00022729"/>
    </source>
</evidence>
<keyword evidence="4" id="KW-0064">Aspartyl protease</keyword>
<dbReference type="EMBL" id="BTGB01000001">
    <property type="protein sequence ID" value="GMM44732.1"/>
    <property type="molecule type" value="Genomic_DNA"/>
</dbReference>
<keyword evidence="3 9" id="KW-0732">Signal</keyword>
<accession>A0AAV5R0D7</accession>
<protein>
    <recommendedName>
        <fullName evidence="10">Peptidase A1 domain-containing protein</fullName>
    </recommendedName>
</protein>
<dbReference type="Pfam" id="PF00026">
    <property type="entry name" value="Asp"/>
    <property type="match status" value="1"/>
</dbReference>
<dbReference type="GO" id="GO:0031505">
    <property type="term" value="P:fungal-type cell wall organization"/>
    <property type="evidence" value="ECO:0007669"/>
    <property type="project" value="TreeGrafter"/>
</dbReference>
<dbReference type="InterPro" id="IPR001461">
    <property type="entry name" value="Aspartic_peptidase_A1"/>
</dbReference>
<keyword evidence="6" id="KW-0865">Zymogen</keyword>
<sequence length="749" mass="80952">MLIKSLVLTSLLTAISASPIYRREIVNDTSANITDSEQSSNSIRQNLLSLLDFNAIQVSIGSDNQQILLKLDTKTSDLWVNSDINEFCEAYYPFPSIFNSSTVANFTKISNLGSDLQSSIENSLNEFQINQASSLQKVAAPTASAQIDDIKSYASARNQEIKSVLSSDKAEISSKIEKFTKTDDFFKTAESDAIIFGNDVTSKGALLATKITSWGGQVATHATHDGENFATKVTSVGGDVATFATSVGGDVATFATSEFGIATSGAVHGWDKLTSGFANVVGLKKRETTVESQNVSTAKTSDLVLTTSTLSSSSQRLSSIASSSTFNFVPEKTLSPPSNVTLMNDTFLVGSLIHRLEHDCSLFGVFDDSSSETFNTIDDYLFVSSSDEYAFGSLGNDSVAIGDAVVNTTIGVADVSESNIGVFGIGRSSNDSTFKSLPYVLAENGDIEKALYTLNIGSESSSILFGAIDFLAIDGNITSFPMLNTTGEQIAITLSGLNVTYGGDDYDDYDDSDDSDDSDNNYDYDDSDDNYDYDDSDGYGISDYEIPDNDTLVADGKAPAIIDSASRNVLLPNDVLTSLVEELNSTLEISYNETLGRYAIYEESMESIENISIAFDFQGEVFYVPLTNFVIPVIEEETFYVNKSSAVVGSGYNSSFYFDSSVADYMYLDFILSILPSEDETVVLGLDFFRDQITLIVDLESEQVGLAYQSDDAIDSLNSLINGENTHAQNATDYNNYYGSDNVTSLTAY</sequence>
<feature type="chain" id="PRO_5043473087" description="Peptidase A1 domain-containing protein" evidence="9">
    <location>
        <begin position="18"/>
        <end position="749"/>
    </location>
</feature>
<dbReference type="GO" id="GO:0004190">
    <property type="term" value="F:aspartic-type endopeptidase activity"/>
    <property type="evidence" value="ECO:0007669"/>
    <property type="project" value="UniProtKB-KW"/>
</dbReference>
<comment type="caution">
    <text evidence="11">The sequence shown here is derived from an EMBL/GenBank/DDBJ whole genome shotgun (WGS) entry which is preliminary data.</text>
</comment>
<feature type="region of interest" description="Disordered" evidence="8">
    <location>
        <begin position="505"/>
        <end position="540"/>
    </location>
</feature>
<evidence type="ECO:0000313" key="12">
    <source>
        <dbReference type="Proteomes" id="UP001378960"/>
    </source>
</evidence>
<evidence type="ECO:0000256" key="4">
    <source>
        <dbReference type="ARBA" id="ARBA00022750"/>
    </source>
</evidence>
<comment type="similarity">
    <text evidence="1">Belongs to the peptidase A1 family.</text>
</comment>
<dbReference type="AlphaFoldDB" id="A0AAV5R0D7"/>
<dbReference type="InterPro" id="IPR021109">
    <property type="entry name" value="Peptidase_aspartic_dom_sf"/>
</dbReference>
<evidence type="ECO:0000256" key="5">
    <source>
        <dbReference type="ARBA" id="ARBA00022801"/>
    </source>
</evidence>
<evidence type="ECO:0000256" key="1">
    <source>
        <dbReference type="ARBA" id="ARBA00007447"/>
    </source>
</evidence>
<dbReference type="PANTHER" id="PTHR47965:SF12">
    <property type="entry name" value="ASPARTIC PROTEINASE 3-RELATED"/>
    <property type="match status" value="1"/>
</dbReference>
<dbReference type="PANTHER" id="PTHR47965">
    <property type="entry name" value="ASPARTYL PROTEASE-RELATED"/>
    <property type="match status" value="1"/>
</dbReference>
<feature type="compositionally biased region" description="Acidic residues" evidence="8">
    <location>
        <begin position="505"/>
        <end position="537"/>
    </location>
</feature>
<keyword evidence="7" id="KW-1015">Disulfide bond</keyword>